<dbReference type="AlphaFoldDB" id="A0A096LRU6"/>
<feature type="region of interest" description="Disordered" evidence="1">
    <location>
        <begin position="119"/>
        <end position="687"/>
    </location>
</feature>
<sequence length="745" mass="79870">MKKGLHFLGRKNQSLYDTNIKIPDRDSVQLVLEETESAIYESGTANVRARPTVKHHTAGDQTACAPQFSFETFQGLPVPTPKVPELPPANGPIVNGTGAGDHSSNGSIVSVPGHMEEKIFVPPPPPSTAPPPPPVNFIPPPPDFMGDLNSLDPVALQPPSMPAPKPPSMVEEDLSLLKPPPMAPPKPPNTCPTGSGSAAPVSVPPPTQVPERPKFAPPQPPAEKQQKSHKVPPPKPIRSSSVSTAEPPAQPPQVPTSTLSTFNSQNKTKVHDPPKHTVLWNGSAPAGMQIDGKAPQAAQLPKPEPKPVQPKGALQIKQPELPKVPEEPKTEAKTEIKIKSPTEAKADTVLPQSEITKPLQLPPLHRTTNVQINSESKSTLEVSPGQSRSFSPLLDRKLDSLKANEPKHSSTSPFALLKAAKEREKKKNTQSLSRESSTKRNEPTSPNSFTVIPRSTSSVLPKTPKGSTALAKDQKLSTDPVLSKFTALSSPAVSNLSEQKQRAEEKQLKSHDVQNNTPKQDMNLPFLPPPPEFGDFGQIPEQPPSMRPPDPPTKKAPTPPKASAQTPTKAPAPTQTPSQTPAKAPAPTQTPSQTPAKAPAPTQTPSQTPAKAPGPTQAPAPTPENQATLLSILQKKMLVMDQKMAPVNESEHNSDDWSTGFSDEDNKVPAVPQPKQGTKNPPAPANKTASLDMKELETKIINKYQSIQEKSPTKNGMRSRQKYGMTFTIRPGTKQPITLASKEDS</sequence>
<feature type="compositionally biased region" description="Low complexity" evidence="1">
    <location>
        <begin position="561"/>
        <end position="615"/>
    </location>
</feature>
<feature type="compositionally biased region" description="Basic and acidic residues" evidence="1">
    <location>
        <begin position="394"/>
        <end position="408"/>
    </location>
</feature>
<feature type="compositionally biased region" description="Basic and acidic residues" evidence="1">
    <location>
        <begin position="323"/>
        <end position="346"/>
    </location>
</feature>
<feature type="compositionally biased region" description="Low complexity" evidence="1">
    <location>
        <begin position="191"/>
        <end position="201"/>
    </location>
</feature>
<proteinExistence type="predicted"/>
<feature type="compositionally biased region" description="Polar residues" evidence="1">
    <location>
        <begin position="255"/>
        <end position="267"/>
    </location>
</feature>
<feature type="compositionally biased region" description="Pro residues" evidence="1">
    <location>
        <begin position="121"/>
        <end position="143"/>
    </location>
</feature>
<evidence type="ECO:0000313" key="2">
    <source>
        <dbReference type="Ensembl" id="ENSPFOP00000021887.1"/>
    </source>
</evidence>
<feature type="compositionally biased region" description="Polar residues" evidence="1">
    <location>
        <begin position="366"/>
        <end position="390"/>
    </location>
</feature>
<reference evidence="2" key="3">
    <citation type="submission" date="2025-09" db="UniProtKB">
        <authorList>
            <consortium name="Ensembl"/>
        </authorList>
    </citation>
    <scope>IDENTIFICATION</scope>
</reference>
<dbReference type="STRING" id="48698.ENSPFOP00000021887"/>
<feature type="compositionally biased region" description="Basic and acidic residues" evidence="1">
    <location>
        <begin position="499"/>
        <end position="512"/>
    </location>
</feature>
<feature type="compositionally biased region" description="Pro residues" evidence="1">
    <location>
        <begin position="178"/>
        <end position="190"/>
    </location>
</feature>
<feature type="compositionally biased region" description="Pro residues" evidence="1">
    <location>
        <begin position="541"/>
        <end position="551"/>
    </location>
</feature>
<keyword evidence="3" id="KW-1185">Reference proteome</keyword>
<feature type="compositionally biased region" description="Polar residues" evidence="1">
    <location>
        <begin position="486"/>
        <end position="498"/>
    </location>
</feature>
<reference evidence="3" key="1">
    <citation type="submission" date="2013-10" db="EMBL/GenBank/DDBJ databases">
        <authorList>
            <person name="Schartl M."/>
            <person name="Warren W."/>
        </authorList>
    </citation>
    <scope>NUCLEOTIDE SEQUENCE [LARGE SCALE GENOMIC DNA]</scope>
    <source>
        <strain evidence="3">female</strain>
    </source>
</reference>
<organism evidence="2 3">
    <name type="scientific">Poecilia formosa</name>
    <name type="common">Amazon molly</name>
    <name type="synonym">Limia formosa</name>
    <dbReference type="NCBI Taxonomy" id="48698"/>
    <lineage>
        <taxon>Eukaryota</taxon>
        <taxon>Metazoa</taxon>
        <taxon>Chordata</taxon>
        <taxon>Craniata</taxon>
        <taxon>Vertebrata</taxon>
        <taxon>Euteleostomi</taxon>
        <taxon>Actinopterygii</taxon>
        <taxon>Neopterygii</taxon>
        <taxon>Teleostei</taxon>
        <taxon>Neoteleostei</taxon>
        <taxon>Acanthomorphata</taxon>
        <taxon>Ovalentaria</taxon>
        <taxon>Atherinomorphae</taxon>
        <taxon>Cyprinodontiformes</taxon>
        <taxon>Poeciliidae</taxon>
        <taxon>Poeciliinae</taxon>
        <taxon>Poecilia</taxon>
    </lineage>
</organism>
<name>A0A096LRU6_POEFO</name>
<dbReference type="OMA" id="DQKMAPV"/>
<protein>
    <submittedName>
        <fullName evidence="2">Uncharacterized protein</fullName>
    </submittedName>
</protein>
<feature type="compositionally biased region" description="Polar residues" evidence="1">
    <location>
        <begin position="443"/>
        <end position="460"/>
    </location>
</feature>
<dbReference type="PANTHER" id="PTHR35077">
    <property type="entry name" value="SIMILAR TO AI661453 PROTEIN"/>
    <property type="match status" value="1"/>
</dbReference>
<dbReference type="GeneTree" id="ENSGT00650000094772"/>
<accession>A0A096LRU6</accession>
<dbReference type="PANTHER" id="PTHR35077:SF2">
    <property type="entry name" value="SIMILAR TO AI661453 PROTEIN"/>
    <property type="match status" value="1"/>
</dbReference>
<reference evidence="2" key="2">
    <citation type="submission" date="2025-08" db="UniProtKB">
        <authorList>
            <consortium name="Ensembl"/>
        </authorList>
    </citation>
    <scope>IDENTIFICATION</scope>
</reference>
<evidence type="ECO:0000313" key="3">
    <source>
        <dbReference type="Proteomes" id="UP000028760"/>
    </source>
</evidence>
<evidence type="ECO:0000256" key="1">
    <source>
        <dbReference type="SAM" id="MobiDB-lite"/>
    </source>
</evidence>
<dbReference type="Proteomes" id="UP000028760">
    <property type="component" value="Unassembled WGS sequence"/>
</dbReference>
<dbReference type="PRINTS" id="PR01217">
    <property type="entry name" value="PRICHEXTENSN"/>
</dbReference>
<dbReference type="EMBL" id="AYCK01013511">
    <property type="status" value="NOT_ANNOTATED_CDS"/>
    <property type="molecule type" value="Genomic_DNA"/>
</dbReference>
<dbReference type="Ensembl" id="ENSPFOT00000030383.1">
    <property type="protein sequence ID" value="ENSPFOP00000021887.1"/>
    <property type="gene ID" value="ENSPFOG00000022668.1"/>
</dbReference>
<feature type="region of interest" description="Disordered" evidence="1">
    <location>
        <begin position="704"/>
        <end position="745"/>
    </location>
</feature>
<dbReference type="eggNOG" id="ENOG502RRPD">
    <property type="taxonomic scope" value="Eukaryota"/>
</dbReference>
<feature type="compositionally biased region" description="Polar residues" evidence="1">
    <location>
        <begin position="704"/>
        <end position="718"/>
    </location>
</feature>